<sequence length="572" mass="64099">MEIHDRFPKPIADLLQASKTAVKKKEYEASLSSANDALKAADKDNLTPSLVIGLLDYRHAIHVRMDNLEAALKDSKSMIRLDRKDARGYVRCGTVATLQGDNAAALKYFEHGLKNASASDPNLALLSIEAKKTRDRISADLVASRPRDPMTTLPIEIIEFILSYLDYRQHVQLLGVSRSWKKVLTAMPPLTDTLAFPRAAKPITPKLLLAALRRLKLPRDVKAKNLTQPAANILMDRLKSPHFRFVESLELDDQLDQLLYISPEVLGAWNLRKVTIGPRTAFQMPWVLKLLELCPLLEIGRFEKVCGFFDALTLSSKSLVELDITYAGNSIPPEIVLNLPRISKLRLARFGGLTTSLSTPLDFQQLKELEDLNLHYCGLSNILLPPQIKHLAMTACRFFNEGQDVSIVYPPLDNLETLNILDSRVVAADRAPWPQFIRQASIKTKPRTLTSLSLTQDPPARPGNRVQMLDIAWFLGVTSLRIEGPDIKDEHSPNVIRSCPRLETLYIKDAAITGVFVSDLIEVLGSQLRSFTLDNCAKVSRDVVTWAKERGVQVEYITVNESLGGRRIREQH</sequence>
<feature type="domain" description="F-box" evidence="1">
    <location>
        <begin position="147"/>
        <end position="199"/>
    </location>
</feature>
<dbReference type="SUPFAM" id="SSF81383">
    <property type="entry name" value="F-box domain"/>
    <property type="match status" value="1"/>
</dbReference>
<dbReference type="PROSITE" id="PS50181">
    <property type="entry name" value="FBOX"/>
    <property type="match status" value="1"/>
</dbReference>
<evidence type="ECO:0000313" key="3">
    <source>
        <dbReference type="Proteomes" id="UP001172673"/>
    </source>
</evidence>
<evidence type="ECO:0000313" key="2">
    <source>
        <dbReference type="EMBL" id="KAJ9603166.1"/>
    </source>
</evidence>
<comment type="caution">
    <text evidence="2">The sequence shown here is derived from an EMBL/GenBank/DDBJ whole genome shotgun (WGS) entry which is preliminary data.</text>
</comment>
<dbReference type="SUPFAM" id="SSF52047">
    <property type="entry name" value="RNI-like"/>
    <property type="match status" value="1"/>
</dbReference>
<keyword evidence="3" id="KW-1185">Reference proteome</keyword>
<dbReference type="CDD" id="cd09917">
    <property type="entry name" value="F-box_SF"/>
    <property type="match status" value="1"/>
</dbReference>
<dbReference type="InterPro" id="IPR011990">
    <property type="entry name" value="TPR-like_helical_dom_sf"/>
</dbReference>
<protein>
    <recommendedName>
        <fullName evidence="1">F-box domain-containing protein</fullName>
    </recommendedName>
</protein>
<reference evidence="2" key="1">
    <citation type="submission" date="2022-10" db="EMBL/GenBank/DDBJ databases">
        <title>Culturing micro-colonial fungi from biological soil crusts in the Mojave desert and describing Neophaeococcomyces mojavensis, and introducing the new genera and species Taxawa tesnikishii.</title>
        <authorList>
            <person name="Kurbessoian T."/>
            <person name="Stajich J.E."/>
        </authorList>
    </citation>
    <scope>NUCLEOTIDE SEQUENCE</scope>
    <source>
        <strain evidence="2">TK_41</strain>
    </source>
</reference>
<dbReference type="Pfam" id="PF00646">
    <property type="entry name" value="F-box"/>
    <property type="match status" value="1"/>
</dbReference>
<accession>A0AA38WXY6</accession>
<dbReference type="Gene3D" id="1.25.40.10">
    <property type="entry name" value="Tetratricopeptide repeat domain"/>
    <property type="match status" value="1"/>
</dbReference>
<name>A0AA38WXY6_9EURO</name>
<dbReference type="InterPro" id="IPR036047">
    <property type="entry name" value="F-box-like_dom_sf"/>
</dbReference>
<dbReference type="PANTHER" id="PTHR31639">
    <property type="entry name" value="F-BOX PROTEIN-LIKE"/>
    <property type="match status" value="1"/>
</dbReference>
<dbReference type="SMART" id="SM00256">
    <property type="entry name" value="FBOX"/>
    <property type="match status" value="1"/>
</dbReference>
<dbReference type="AlphaFoldDB" id="A0AA38WXY6"/>
<organism evidence="2 3">
    <name type="scientific">Cladophialophora chaetospira</name>
    <dbReference type="NCBI Taxonomy" id="386627"/>
    <lineage>
        <taxon>Eukaryota</taxon>
        <taxon>Fungi</taxon>
        <taxon>Dikarya</taxon>
        <taxon>Ascomycota</taxon>
        <taxon>Pezizomycotina</taxon>
        <taxon>Eurotiomycetes</taxon>
        <taxon>Chaetothyriomycetidae</taxon>
        <taxon>Chaetothyriales</taxon>
        <taxon>Herpotrichiellaceae</taxon>
        <taxon>Cladophialophora</taxon>
    </lineage>
</organism>
<dbReference type="Gene3D" id="3.80.10.10">
    <property type="entry name" value="Ribonuclease Inhibitor"/>
    <property type="match status" value="1"/>
</dbReference>
<dbReference type="Proteomes" id="UP001172673">
    <property type="component" value="Unassembled WGS sequence"/>
</dbReference>
<dbReference type="EMBL" id="JAPDRK010000023">
    <property type="protein sequence ID" value="KAJ9603166.1"/>
    <property type="molecule type" value="Genomic_DNA"/>
</dbReference>
<gene>
    <name evidence="2" type="ORF">H2200_012461</name>
</gene>
<dbReference type="Gene3D" id="1.20.1280.50">
    <property type="match status" value="1"/>
</dbReference>
<dbReference type="InterPro" id="IPR032675">
    <property type="entry name" value="LRR_dom_sf"/>
</dbReference>
<dbReference type="PANTHER" id="PTHR31639:SF289">
    <property type="entry name" value="F-BOX DOMAIN CONTAINING PROTEIN"/>
    <property type="match status" value="1"/>
</dbReference>
<dbReference type="SUPFAM" id="SSF48452">
    <property type="entry name" value="TPR-like"/>
    <property type="match status" value="1"/>
</dbReference>
<proteinExistence type="predicted"/>
<evidence type="ECO:0000259" key="1">
    <source>
        <dbReference type="PROSITE" id="PS50181"/>
    </source>
</evidence>
<dbReference type="InterPro" id="IPR001810">
    <property type="entry name" value="F-box_dom"/>
</dbReference>